<feature type="compositionally biased region" description="Basic and acidic residues" evidence="3">
    <location>
        <begin position="955"/>
        <end position="965"/>
    </location>
</feature>
<comment type="caution">
    <text evidence="5">The sequence shown here is derived from an EMBL/GenBank/DDBJ whole genome shotgun (WGS) entry which is preliminary data.</text>
</comment>
<feature type="compositionally biased region" description="Polar residues" evidence="3">
    <location>
        <begin position="867"/>
        <end position="877"/>
    </location>
</feature>
<feature type="compositionally biased region" description="Polar residues" evidence="3">
    <location>
        <begin position="767"/>
        <end position="776"/>
    </location>
</feature>
<dbReference type="Pfam" id="PF03915">
    <property type="entry name" value="AIP3"/>
    <property type="match status" value="1"/>
</dbReference>
<feature type="domain" description="Actin interacting protein 3-like C-terminal" evidence="4">
    <location>
        <begin position="134"/>
        <end position="388"/>
    </location>
</feature>
<feature type="non-terminal residue" evidence="5">
    <location>
        <position position="997"/>
    </location>
</feature>
<accession>A0A8S3ZQ89</accession>
<evidence type="ECO:0000256" key="1">
    <source>
        <dbReference type="ARBA" id="ARBA00023054"/>
    </source>
</evidence>
<dbReference type="AlphaFoldDB" id="A0A8S3ZQ89"/>
<feature type="compositionally biased region" description="Low complexity" evidence="3">
    <location>
        <begin position="924"/>
        <end position="941"/>
    </location>
</feature>
<evidence type="ECO:0000313" key="6">
    <source>
        <dbReference type="Proteomes" id="UP000678393"/>
    </source>
</evidence>
<feature type="compositionally biased region" description="Polar residues" evidence="3">
    <location>
        <begin position="585"/>
        <end position="609"/>
    </location>
</feature>
<feature type="compositionally biased region" description="Polar residues" evidence="3">
    <location>
        <begin position="651"/>
        <end position="682"/>
    </location>
</feature>
<feature type="compositionally biased region" description="Polar residues" evidence="3">
    <location>
        <begin position="694"/>
        <end position="715"/>
    </location>
</feature>
<dbReference type="Gene3D" id="1.20.58.1540">
    <property type="entry name" value="Actin interacting protein 3, C-terminal domain"/>
    <property type="match status" value="1"/>
</dbReference>
<feature type="compositionally biased region" description="Polar residues" evidence="3">
    <location>
        <begin position="884"/>
        <end position="902"/>
    </location>
</feature>
<dbReference type="PANTHER" id="PTHR22741:SF10">
    <property type="entry name" value="COILED-COIL DOMAIN-CONTAINING PROTEIN CG32809"/>
    <property type="match status" value="1"/>
</dbReference>
<keyword evidence="6" id="KW-1185">Reference proteome</keyword>
<dbReference type="OrthoDB" id="6022652at2759"/>
<feature type="region of interest" description="Disordered" evidence="3">
    <location>
        <begin position="865"/>
        <end position="997"/>
    </location>
</feature>
<feature type="region of interest" description="Disordered" evidence="3">
    <location>
        <begin position="76"/>
        <end position="146"/>
    </location>
</feature>
<feature type="compositionally biased region" description="Polar residues" evidence="3">
    <location>
        <begin position="735"/>
        <end position="749"/>
    </location>
</feature>
<evidence type="ECO:0000256" key="2">
    <source>
        <dbReference type="SAM" id="Coils"/>
    </source>
</evidence>
<sequence length="997" mass="106491">GSNANRHSLAFAPVTPGAVVEAGAQHTQNYHIPPADRGGTELSRSTTPADDMTRNRIEKMEQQLANLTAWVHYQKDGTVRESGPRSLGSTTSDGSGTLPASSSSKHKGEIPSVSNIAPTGLSDIHGYENQRSSGLNSRESTPLSAQNEVSVKLAQLKNDLHILRRQQQLNMEAMREEFMLAFIKIKKVLGSVPAAQNQVIFYKRNEATNARRNYITDKERVEKELSDLEASVEELRTDVISRQCRVNTSDVEGMALLLSTITKSLADLKAQLPEVQSLMKNVMDAELRNVVSEEKFLKEEPTEIEHCLKRCKKITGTLYTLKRLASVQDHRPPHVPNMAPTTAGSLCDQKKVLLDNIRALVPDHEQRVKEMEAADASRERKKKISSQQEALKFGKTLERASKNLRPPSLTDIRGDDDDEEGEIVKGYQSEKGGQSDQVKSVAPTKLVVSSSSPTAHLPSAAIISLSSTSAKTSFPSSTVLKQSDKPTATVSAMTAAVSDTITMTATKTVEKESGASIPLTQTTDCFNGAFLGRTETSAHSIKTGAESPKKKDATVYAYQISGAVNPVFPVSAPAIRPENIDGLSGKTSQSQDGLTNVHTDTVKRNTNVHSDIHSSDKKASLLDQHFAANVDSLSPPDTSSEHPDSLEKGHNSTQRQAARSAFFSSLNTPPDSPSSGSPNRNSLGIEPGLDVNPGAQSEKATQRNARNTVSSGTATPKSPTSSGSFSSSLPPELTVTGSRVVSSLQNSPTRGIPRPAPADSRLPSHNACLSQGSESTNKQKKVPPPPPPRKDSRPTSANISPVSGGFLDFSLQQAHAIPQFAGGIQGQHKLSGGPLFSTPKPVPQQKPASKFEQDIASGIYANMNRPDVQSQKNTPQQMIHAANIPSSANSIKDRPQSGTSEENMAIPPPPSVTIALDREERGSSSESSSSSSGTSMGSQQSVVTVIRSPSACDKTASKAKPDPPKRQSSLLAKLTGGGKDSKSKMKNGKAKGGGVDL</sequence>
<feature type="compositionally biased region" description="Low complexity" evidence="3">
    <location>
        <begin position="88"/>
        <end position="97"/>
    </location>
</feature>
<evidence type="ECO:0000259" key="4">
    <source>
        <dbReference type="Pfam" id="PF03915"/>
    </source>
</evidence>
<dbReference type="PANTHER" id="PTHR22741">
    <property type="entry name" value="P140CAP/SNIP-RELATED"/>
    <property type="match status" value="1"/>
</dbReference>
<gene>
    <name evidence="5" type="ORF">CUNI_LOCUS15538</name>
</gene>
<name>A0A8S3ZQ89_9EUPU</name>
<feature type="compositionally biased region" description="Polar residues" evidence="3">
    <location>
        <begin position="129"/>
        <end position="146"/>
    </location>
</feature>
<keyword evidence="1 2" id="KW-0175">Coiled coil</keyword>
<feature type="region of interest" description="Disordered" evidence="3">
    <location>
        <begin position="29"/>
        <end position="51"/>
    </location>
</feature>
<reference evidence="5" key="1">
    <citation type="submission" date="2021-04" db="EMBL/GenBank/DDBJ databases">
        <authorList>
            <consortium name="Molecular Ecology Group"/>
        </authorList>
    </citation>
    <scope>NUCLEOTIDE SEQUENCE</scope>
</reference>
<feature type="region of interest" description="Disordered" evidence="3">
    <location>
        <begin position="630"/>
        <end position="804"/>
    </location>
</feature>
<dbReference type="InterPro" id="IPR051825">
    <property type="entry name" value="SRCIN1"/>
</dbReference>
<evidence type="ECO:0000256" key="3">
    <source>
        <dbReference type="SAM" id="MobiDB-lite"/>
    </source>
</evidence>
<feature type="compositionally biased region" description="Low complexity" evidence="3">
    <location>
        <begin position="716"/>
        <end position="731"/>
    </location>
</feature>
<protein>
    <recommendedName>
        <fullName evidence="4">Actin interacting protein 3-like C-terminal domain-containing protein</fullName>
    </recommendedName>
</protein>
<evidence type="ECO:0000313" key="5">
    <source>
        <dbReference type="EMBL" id="CAG5129980.1"/>
    </source>
</evidence>
<dbReference type="Proteomes" id="UP000678393">
    <property type="component" value="Unassembled WGS sequence"/>
</dbReference>
<feature type="coiled-coil region" evidence="2">
    <location>
        <begin position="204"/>
        <end position="238"/>
    </location>
</feature>
<feature type="compositionally biased region" description="Basic and acidic residues" evidence="3">
    <location>
        <begin position="639"/>
        <end position="650"/>
    </location>
</feature>
<proteinExistence type="predicted"/>
<dbReference type="EMBL" id="CAJHNH020003780">
    <property type="protein sequence ID" value="CAG5129980.1"/>
    <property type="molecule type" value="Genomic_DNA"/>
</dbReference>
<organism evidence="5 6">
    <name type="scientific">Candidula unifasciata</name>
    <dbReference type="NCBI Taxonomy" id="100452"/>
    <lineage>
        <taxon>Eukaryota</taxon>
        <taxon>Metazoa</taxon>
        <taxon>Spiralia</taxon>
        <taxon>Lophotrochozoa</taxon>
        <taxon>Mollusca</taxon>
        <taxon>Gastropoda</taxon>
        <taxon>Heterobranchia</taxon>
        <taxon>Euthyneura</taxon>
        <taxon>Panpulmonata</taxon>
        <taxon>Eupulmonata</taxon>
        <taxon>Stylommatophora</taxon>
        <taxon>Helicina</taxon>
        <taxon>Helicoidea</taxon>
        <taxon>Geomitridae</taxon>
        <taxon>Candidula</taxon>
    </lineage>
</organism>
<feature type="region of interest" description="Disordered" evidence="3">
    <location>
        <begin position="579"/>
        <end position="617"/>
    </location>
</feature>
<dbReference type="GO" id="GO:0005737">
    <property type="term" value="C:cytoplasm"/>
    <property type="evidence" value="ECO:0007669"/>
    <property type="project" value="TreeGrafter"/>
</dbReference>
<dbReference type="InterPro" id="IPR022782">
    <property type="entry name" value="AIP3-like_C"/>
</dbReference>